<evidence type="ECO:0000256" key="3">
    <source>
        <dbReference type="ARBA" id="ARBA00023163"/>
    </source>
</evidence>
<dbReference type="InterPro" id="IPR009057">
    <property type="entry name" value="Homeodomain-like_sf"/>
</dbReference>
<dbReference type="InterPro" id="IPR032687">
    <property type="entry name" value="AraC-type_N"/>
</dbReference>
<accession>A0A6B2NWJ3</accession>
<dbReference type="EMBL" id="JAAGOX010000056">
    <property type="protein sequence ID" value="NDW47818.1"/>
    <property type="molecule type" value="Genomic_DNA"/>
</dbReference>
<keyword evidence="1" id="KW-0805">Transcription regulation</keyword>
<dbReference type="GO" id="GO:0000976">
    <property type="term" value="F:transcription cis-regulatory region binding"/>
    <property type="evidence" value="ECO:0007669"/>
    <property type="project" value="TreeGrafter"/>
</dbReference>
<gene>
    <name evidence="5" type="ORF">G0P99_22975</name>
</gene>
<dbReference type="InterPro" id="IPR018062">
    <property type="entry name" value="HTH_AraC-typ_CS"/>
</dbReference>
<organism evidence="5">
    <name type="scientific">Ruegeria sp. PrR005</name>
    <dbReference type="NCBI Taxonomy" id="2706882"/>
    <lineage>
        <taxon>Bacteria</taxon>
        <taxon>Pseudomonadati</taxon>
        <taxon>Pseudomonadota</taxon>
        <taxon>Alphaproteobacteria</taxon>
        <taxon>Rhodobacterales</taxon>
        <taxon>Roseobacteraceae</taxon>
        <taxon>Ruegeria</taxon>
    </lineage>
</organism>
<dbReference type="Gene3D" id="1.10.10.60">
    <property type="entry name" value="Homeodomain-like"/>
    <property type="match status" value="1"/>
</dbReference>
<evidence type="ECO:0000256" key="1">
    <source>
        <dbReference type="ARBA" id="ARBA00023015"/>
    </source>
</evidence>
<keyword evidence="3" id="KW-0804">Transcription</keyword>
<comment type="caution">
    <text evidence="5">The sequence shown here is derived from an EMBL/GenBank/DDBJ whole genome shotgun (WGS) entry which is preliminary data.</text>
</comment>
<dbReference type="GO" id="GO:0005829">
    <property type="term" value="C:cytosol"/>
    <property type="evidence" value="ECO:0007669"/>
    <property type="project" value="TreeGrafter"/>
</dbReference>
<evidence type="ECO:0000259" key="4">
    <source>
        <dbReference type="PROSITE" id="PS01124"/>
    </source>
</evidence>
<dbReference type="Pfam" id="PF12625">
    <property type="entry name" value="Arabinose_bd"/>
    <property type="match status" value="1"/>
</dbReference>
<dbReference type="RefSeq" id="WP_164132828.1">
    <property type="nucleotide sequence ID" value="NZ_JAAGOX010000056.1"/>
</dbReference>
<dbReference type="SMART" id="SM00342">
    <property type="entry name" value="HTH_ARAC"/>
    <property type="match status" value="1"/>
</dbReference>
<name>A0A6B2NWJ3_9RHOB</name>
<evidence type="ECO:0000256" key="2">
    <source>
        <dbReference type="ARBA" id="ARBA00023125"/>
    </source>
</evidence>
<dbReference type="PROSITE" id="PS00041">
    <property type="entry name" value="HTH_ARAC_FAMILY_1"/>
    <property type="match status" value="1"/>
</dbReference>
<keyword evidence="2" id="KW-0238">DNA-binding</keyword>
<dbReference type="GO" id="GO:0003700">
    <property type="term" value="F:DNA-binding transcription factor activity"/>
    <property type="evidence" value="ECO:0007669"/>
    <property type="project" value="InterPro"/>
</dbReference>
<dbReference type="SUPFAM" id="SSF46689">
    <property type="entry name" value="Homeodomain-like"/>
    <property type="match status" value="1"/>
</dbReference>
<dbReference type="PANTHER" id="PTHR47894:SF1">
    <property type="entry name" value="HTH-TYPE TRANSCRIPTIONAL REGULATOR VQSM"/>
    <property type="match status" value="1"/>
</dbReference>
<evidence type="ECO:0000313" key="5">
    <source>
        <dbReference type="EMBL" id="NDW47818.1"/>
    </source>
</evidence>
<dbReference type="AlphaFoldDB" id="A0A6B2NWJ3"/>
<feature type="domain" description="HTH araC/xylS-type" evidence="4">
    <location>
        <begin position="233"/>
        <end position="330"/>
    </location>
</feature>
<dbReference type="PROSITE" id="PS01124">
    <property type="entry name" value="HTH_ARAC_FAMILY_2"/>
    <property type="match status" value="1"/>
</dbReference>
<dbReference type="PANTHER" id="PTHR47894">
    <property type="entry name" value="HTH-TYPE TRANSCRIPTIONAL REGULATOR GADX"/>
    <property type="match status" value="1"/>
</dbReference>
<dbReference type="InterPro" id="IPR018060">
    <property type="entry name" value="HTH_AraC"/>
</dbReference>
<protein>
    <submittedName>
        <fullName evidence="5">AraC family transcriptional regulator</fullName>
    </submittedName>
</protein>
<reference evidence="5" key="1">
    <citation type="submission" date="2020-02" db="EMBL/GenBank/DDBJ databases">
        <title>Delineation of the pyrene-degrading pathway in Roseobacter clade bacteria by genomic analysis.</title>
        <authorList>
            <person name="Zhou H."/>
            <person name="Wang H."/>
        </authorList>
    </citation>
    <scope>NUCLEOTIDE SEQUENCE</scope>
    <source>
        <strain evidence="5">PrR005</strain>
    </source>
</reference>
<dbReference type="Pfam" id="PF12833">
    <property type="entry name" value="HTH_18"/>
    <property type="match status" value="1"/>
</dbReference>
<proteinExistence type="predicted"/>
<sequence length="334" mass="37082">MLRPFISSRTLHGLDAGLAQNIGRATARRALAECDLPADALDNPRFYVCQLKVMRYLDRISRLSGDDNALFALGPFASVGSYGLFGDYVTSATTFGEALRLTRDLMQYHVSLDRLSMGQTCEGFRITYHAAIRNAESYWHYAPLALGVVLSIAAPYIGNRYRRAVLLNLPKPRKVTPYEAYFGCDVLFDQPELVLLLEPEAEYARRPRPLTSAVTLADVARDAFGSAPQTLVETVRALVRANLTDDPGIDRIAQQLDMSTRTLRRRIEEQGTSFRDLARVVRVEMAQDLILGSGLDLAEISQRVGYSHSSHLGRAFRQVTGMTPSEARAVRPDG</sequence>